<evidence type="ECO:0000313" key="10">
    <source>
        <dbReference type="Proteomes" id="UP001165289"/>
    </source>
</evidence>
<feature type="domain" description="HYDIN/VesB/CFA65-like Ig-like" evidence="8">
    <location>
        <begin position="3037"/>
        <end position="3086"/>
    </location>
</feature>
<dbReference type="InterPro" id="IPR033305">
    <property type="entry name" value="Hydin-like"/>
</dbReference>
<feature type="domain" description="Hydin adenylate kinase-like" evidence="7">
    <location>
        <begin position="1890"/>
        <end position="1963"/>
    </location>
</feature>
<comment type="caution">
    <text evidence="9">The sequence shown here is derived from an EMBL/GenBank/DDBJ whole genome shotgun (WGS) entry which is preliminary data.</text>
</comment>
<dbReference type="GO" id="GO:0005930">
    <property type="term" value="C:axoneme"/>
    <property type="evidence" value="ECO:0007669"/>
    <property type="project" value="TreeGrafter"/>
</dbReference>
<protein>
    <submittedName>
        <fullName evidence="9">Uncharacterized protein</fullName>
    </submittedName>
</protein>
<feature type="compositionally biased region" description="Low complexity" evidence="6">
    <location>
        <begin position="2209"/>
        <end position="2218"/>
    </location>
</feature>
<dbReference type="InterPro" id="IPR033768">
    <property type="entry name" value="Hydin_ADK"/>
</dbReference>
<dbReference type="PANTHER" id="PTHR23053">
    <property type="entry name" value="DLEC1 DELETED IN LUNG AND ESOPHAGEAL CANCER 1"/>
    <property type="match status" value="1"/>
</dbReference>
<accession>A0AAV7KHW8</accession>
<keyword evidence="4" id="KW-0969">Cilium</keyword>
<feature type="compositionally biased region" description="Polar residues" evidence="6">
    <location>
        <begin position="2445"/>
        <end position="2456"/>
    </location>
</feature>
<feature type="domain" description="HYDIN/VesB/CFA65-like Ig-like" evidence="8">
    <location>
        <begin position="182"/>
        <end position="275"/>
    </location>
</feature>
<feature type="region of interest" description="Disordered" evidence="6">
    <location>
        <begin position="2154"/>
        <end position="2218"/>
    </location>
</feature>
<dbReference type="GO" id="GO:1904158">
    <property type="term" value="P:axonemal central apparatus assembly"/>
    <property type="evidence" value="ECO:0007669"/>
    <property type="project" value="TreeGrafter"/>
</dbReference>
<dbReference type="InterPro" id="IPR027417">
    <property type="entry name" value="P-loop_NTPase"/>
</dbReference>
<evidence type="ECO:0000256" key="4">
    <source>
        <dbReference type="ARBA" id="ARBA00023069"/>
    </source>
</evidence>
<evidence type="ECO:0000256" key="3">
    <source>
        <dbReference type="ARBA" id="ARBA00022490"/>
    </source>
</evidence>
<feature type="compositionally biased region" description="Basic and acidic residues" evidence="6">
    <location>
        <begin position="1430"/>
        <end position="1445"/>
    </location>
</feature>
<comment type="subcellular location">
    <subcellularLocation>
        <location evidence="1">Cell projection</location>
        <location evidence="1">Cilium</location>
    </subcellularLocation>
    <subcellularLocation>
        <location evidence="2">Cytoplasm</location>
    </subcellularLocation>
</comment>
<sequence>MKPSDFIRIQRLNTDEYLNEQRQEKQSGQPVQPPITELLDITRASYQRDSSLPIGKPLFDVFPSELCFHKYKAYQLYKIPLRLKNLDHVVRQVRVVCEASEYFKLLPPSVSRQKDKSMKVKKIEGETSLSSNSGLRVAPGMEVVYTIEFRPDQQADYTHEVTVMTEREKLVIPVLATGARALLDFPDWVELGEAPVRHETSKTLLVRNLGEREGRFVLRCTPSDVFSASPTEASLDIQQCSQVTVKMMSTKAGTQEGSMSVQLDTGEEISVQLRGSTYNASVRLEKRDVKLPDTFIGLGARQEVKLINNSNVLVNFCWKTWGSESEEEAERCNATAMLATRQNMAEDLFRDESERDERIRDRVSILTRSFKMRQTQLTMDRFHFEDRTVSIDPLEGEVWPQTETLISVRFHPIADEDYSCTAYCEVTGRESRLPLLISGRGLGPHLELSLDQLSIGKVCLSTSHVYELLIRNKGYISGEYSLIRPSVQTPIASSFNFTPSQGVLQPGDVQTIQISFTYPQEHHNKFSEEFVWEVTGASVPLKLTITGTVTKPTFILSHDELNFGIIAYGFPVELALTITNTSSVQIDCKLHVPQDGEVTQEMTSLRHPCIYALKEFIITPDICNIPSGQEHAVTVEFSPQSVKNYNVRMLLDIVGVSDAVCSIPILAHVRVPTIIPSTRMLNCSNCFVGHTFCRELQLINDDDFAACYSLEEVIDPSDILLVKSTEVEGVVPANSTVTLPIELQANCIGDNTSFVSIVILGSEQVIRLEVRFVGEGPVVHVTPTTINWGKLSVFVPNTFTVSMSNQAPIPAEYTCCLATDTPVFQVDPVKGSIPAHASQELRITANLNDSIVFANKLVIKFNHDVMYYVGLEAKGSGVTILSDPPLLPKMDFGHFYSSGVFKKTFLLTNSGTRTHILTWNVASHAAQRNKKLSNLRLDPLDMANSAKLVSSRPLSEVPPSVKLIPPEIYLTPDSSSELVLEMYSETPRLVTETLLCYALIGKLTTKHLLLESEISIEFIQPLIRFSADQLSFSCIQDHKGYLEAKSTSLSLVNISSLPLHTSLMLPPPFSFITDNSLTSNLELYFDTHQTQEVTILFDPNTRDGKHSYSVEDEMTVRYAEHPSKDSFPILGSVHYPNLSFSTQTIDFGTILNDTDTLYKVRIQNTSPIQVKFNWCFQEPEQHALGQHDVTRNADNIQVFSDSLDNDTFAIHSPTKPQFQPWGDKYDPFGVAPINQLFDILPIHATLQPDEVMDVEFSFYGRANSSISAEAICSLEQGPEYTLQLRGRASSMKYTLSRNVLKLPYCHYAKPSLLEITLYNIGLVEFSVDLSDSNWPSLSPHNNKSPFTLAFEPDNFSLAAGAHKVISIAFTPGVPGSFRAEFYINIAHFQPEAIEISGEAVFPNFRFSLPRPTVDIMLLRDHARAPSRGHSGHESPHLRDTEDQETKIEQDIVRKLALSVPGSYDTIDSSEVTASKPARAVLPAYELDFSYVILGRIVTHTLSLFNPTNFTISVNLSQVALLKKSGFTFASSKLTDIPPAGVLELEVVFDPASVGLPCGEFSITSRFMVTEGPEVPLVLTGEVTLPDLVLSATELDFEDVIVSRCKIVTLQLHNPTPVSCTWQPEVPLHPKKINKFIPLHLKKKTQPPKHAPHFEVIPARGCVEAGQRLNVKIKFLPSEQFKYSRNIIFHLKDNPASYHILHARGNGVEQQLQFSTTVLEFGPVLPLSQGESKEVTITNLTPFPCEIYSLEFDSVYLDEESVLRTLGDYDKFGQLMLPPRSAGDKLPQEVNDWWEVKRLELEALNAPLQSPVEIPITQTKSNFTSAISNDLFQYENASYLERVSPASIDTSSIAVMLENLKKSPNMAAVARHIGISAQENMKHFEQGIVFILMGGPYSGKSTQAQLLSEKYCIPIIELDNVIIEAIQHGILPAAHKAREMCVQAIQSVNDIETEVQEQQDTSKLPKDKLDTVPMVSTGVEFEIRDATSEEAILLSSTLLSEEDVVEIIMSRIHQNDCFPGMIFDSLDCSFLSDESQAARTVLKSIRHRELFYFVNLEFNPDAACEAKQLKEEEEAAKERELLASVSPVIDPALLEPELELSDEEGYELLSQERKDAINRAIAKKWRAEREKKRLEEEEKRRELELLEQKRLMEEEAKKKGGKKGQKSTFANLKDGSNENFKGLKQTPSVTSMAQQQQTPAPAPTSPTPSRPGSVTSGSTIRRAAKNAAIISKVIGLVDQAPPPEEDEMSALYTKYERHLLLARGVIELWDPVKMDTYSPPEPVQLQQDHEPVVSRQQKLKKDLKFKDLPSTGIDPMAELETLLQSKPENIGLSYYAINGVGTKEYIHVQICGLPCVPTPTELLDRLGIGPAGPRIPPPFELSMFNYPVYRQRPIPPEMERRFCFVALHPDDPNAIDTKLEEEELKKQQAISPIQEEEKDPPPQPPSRKSTISRASQESQKKTRDVSGKKSQRKKSQKEPRSSTPKGSVPLDESAASDDVITTPDTLVPVGPKKLIKHRWVIPGHGSTTLGIQFMSNEVGNYDETLHFEVMGTSRRYQLYCRGLCAVPGICTDPKVMFPACKPSRKIGEIIKKRFVLSQDLYDFGPLSYFRSRERRFQSKHPENMEDLTILNDSPLQANVTFKFKDDNNATTFLLEPPNLLLNPGEKGKLSIWAYPKHPHEFNDTLMCFIENNPKPVVFKIRAVCVKPELKLDRNDFKFDKVLLHRKESRQIFLKNPTLLPVSWKLATGERSVISESDADIYSFNQEQGIVEPLSEFALVCYFRSPRPTVIKKTLRLEVYSLDSTIGLLTNENLTLQVEAYDVALDISFPKGSEGKLEFHPVRIFEEAKQVCHVKNKGKYELHFQFDYETIKGVSMRNCFEVYPAKGALQAGEKAQPTTVIFNPKQAFNLSNVAAMRCHVIDPTYGEVIASIPIHVEAQAVFSEFKVHPVNDINFGPVVMNASGKQQKTLTIENTGLFEFRYNIIKLSSFMSRRGTGASRKAARSRLDDAPQGRTSAKALPKGKTGPSEQRLEGPQAPVKQNFGAFTLNPAHAIVQPGQSQQVTIECHPENIGFHEEKLIIDVTDKNPNPNPNPVTKSADMQYSLLCEACVPSIEKSIASICEEHRICKSLKSLSVGSLLLRGAGAGIFFEAEKIFRFNTIVVGRQMEARFRIQNTSKVPCDVICMPKGIGSPFKQMKGMGEVFEIEPSKLHLLPHSHKFVTVTFRPQAIQHYHYNFSVSLEGPGHLSRGMGLNFDLQGEGSLPQVAVLQPAATDRNGKPVMIFKRLVVGKTQYLPLVLSNIGSMSAMMSLKLDEQANEFTIKPIILPTSSPQPDPDLSVSGYGQHLVNLDPNDQCTFELCYSPRKPGEHCYSIILQVQDNPYEQTKILLLAESYVDEIIIDNIRGAHYSPQLAMSLDSSLLKPINENHLDFGNSAVGEEKQLVFCITNNSQDVFKIHFESILPSLTFTPSSAHLHGNRSKDILVTFKSDKAINHNRASVICKLQKIQLIDKDSIDWDDRMKVTRWVPVYTGKHQEEDRMSIVSGTHPPPTASGHSSTVHLIGHVPPSPIAVKRKRITEIEKEPAYQDIPSSSRQIELFITALADLPRVEPSVTDIHLKDTMMFQSRKYSFELRNVSQVTAHFEWLLESDMYPEPVPFEQDQTERFENLYLSITPATGDIPPQEHVNITLKFSPADVIQLQAKLLARIKNLPPASSDIEITLLGESVMPYCHFDLPTVSYSQLANTLDIKTSTTSYTTPLNSATRVLTFETCGVGVTVSRSFHVINPTNLTYDFVWQPDLKEDVRKPFICLTKTGSITGGKKFEMTFEFLPSTADYEECLWKFTIPSLALMVPLLFIGYIVEPKVLLDRTYLHFKPQLVSQVCRESVYMINDEDRAYTFSVREASCHMPGHQASLTVNPMSGTILPHSRLPILITLPLKKQAEHSFNLKIDVKHNAIPLLLNVKASSFLTDATLKVRNFAGDEIEIFPDTKQKSDQTCTNFGSVQLNEKSLHTVILNNNGLFAFDYFWRLSERCFKAGGSESEAGQLVNINPQSGRLEPHTSCQADLSVCPTVPINLKGCSLECHIKEGPTFSLGLLGKGIKPSLYFSFTKFNFGMCFLYHPALPSNVTTLTITNNEDNQISLDILPFTLPHVIINFTSIILSPGASTEAEITFLPHEAVKYRDVIEFNINGITKQPIEILGQGTELKLEVTKPQKKLVNFGVIRVNEKADKTVTITNLGAAAVEFSLQLKGGTPPEVLKFTPSENISLKPNGDSIIINLTFCPTSRIEQFTDEVQFEVLRLIKPLFMVSGCCQDVDIRLATSHIPFGQVCLNSKSSRQLQLSNKGDIGAHFKWDLEAFKPDFTITPVQGYISPKLEVIFSIEFYPQAINSDIRYEHIKCELEGTKPQYLTLTGMCSDIQPKESIQFTTPVRTSESKHLSISVPRITNTIHLKPSIDGNSWSGPELLTIEPNQTKNYTITYHPLEMTSDHRKHVGSIFFPLPEGQGLLYNLTGVSEAPKPIDSRSVDVPSKLRHTEYLPVANWLTTNQRFKVFRDILKPDRPDISLSIQGQDYIDVPGNSKREYQLHFHAFKVGTTYMRVTFKNEDTGEYCFYLLTFKAVSAGTIDVINLDTTVRQRVIHTIRVHNPLPIQVSISTNCSLYDISLPAQFLVGAQSEGTCTFEYLPLKSGEISGEISLTSADLGIYHYTLHLTAHPSPPEPPVTIAGYLGSTTVQPVSFISYAKANRIEYICKVDHSDFHVERTVLAASAAGGIEVQIDVNFEPSSLGTINAILSVSSQSGGEYVIPIVGECNLPNPQGPYVIKAGHSVNIPFKNVFPVAVNYIYSLDNPAFQFRAVDQLKPKKSYTITVTFDPKQADSYGTNTGKLIAKCPPGNGDSLSSISWIFYLKGII</sequence>
<feature type="region of interest" description="Disordered" evidence="6">
    <location>
        <begin position="2422"/>
        <end position="2503"/>
    </location>
</feature>
<feature type="compositionally biased region" description="Basic and acidic residues" evidence="6">
    <location>
        <begin position="2457"/>
        <end position="2466"/>
    </location>
</feature>
<dbReference type="EMBL" id="JAKMXF010000033">
    <property type="protein sequence ID" value="KAI6660485.1"/>
    <property type="molecule type" value="Genomic_DNA"/>
</dbReference>
<gene>
    <name evidence="9" type="ORF">LOD99_14069</name>
</gene>
<keyword evidence="5" id="KW-0966">Cell projection</keyword>
<dbReference type="Proteomes" id="UP001165289">
    <property type="component" value="Unassembled WGS sequence"/>
</dbReference>
<evidence type="ECO:0000259" key="7">
    <source>
        <dbReference type="Pfam" id="PF17213"/>
    </source>
</evidence>
<name>A0AAV7KHW8_9METZ</name>
<dbReference type="InterPro" id="IPR053879">
    <property type="entry name" value="HYDIN_VesB_CFA65-like_Ig"/>
</dbReference>
<dbReference type="InterPro" id="IPR013783">
    <property type="entry name" value="Ig-like_fold"/>
</dbReference>
<keyword evidence="3" id="KW-0963">Cytoplasm</keyword>
<feature type="region of interest" description="Disordered" evidence="6">
    <location>
        <begin position="1424"/>
        <end position="1445"/>
    </location>
</feature>
<feature type="compositionally biased region" description="Pro residues" evidence="6">
    <location>
        <begin position="2199"/>
        <end position="2208"/>
    </location>
</feature>
<evidence type="ECO:0000313" key="9">
    <source>
        <dbReference type="EMBL" id="KAI6660485.1"/>
    </source>
</evidence>
<dbReference type="SUPFAM" id="SSF52540">
    <property type="entry name" value="P-loop containing nucleoside triphosphate hydrolases"/>
    <property type="match status" value="1"/>
</dbReference>
<dbReference type="Gene3D" id="3.40.50.300">
    <property type="entry name" value="P-loop containing nucleotide triphosphate hydrolases"/>
    <property type="match status" value="1"/>
</dbReference>
<dbReference type="PANTHER" id="PTHR23053:SF0">
    <property type="entry name" value="HYDROCEPHALUS-INDUCING PROTEIN HOMOLOG"/>
    <property type="match status" value="1"/>
</dbReference>
<dbReference type="Pfam" id="PF22544">
    <property type="entry name" value="HYDIN_VesB_CFA65-like_Ig"/>
    <property type="match status" value="4"/>
</dbReference>
<evidence type="ECO:0000256" key="2">
    <source>
        <dbReference type="ARBA" id="ARBA00004496"/>
    </source>
</evidence>
<keyword evidence="10" id="KW-1185">Reference proteome</keyword>
<evidence type="ECO:0000256" key="1">
    <source>
        <dbReference type="ARBA" id="ARBA00004138"/>
    </source>
</evidence>
<dbReference type="Pfam" id="PF17213">
    <property type="entry name" value="Hydin_ADK"/>
    <property type="match status" value="1"/>
</dbReference>
<feature type="compositionally biased region" description="Low complexity" evidence="6">
    <location>
        <begin position="2189"/>
        <end position="2198"/>
    </location>
</feature>
<evidence type="ECO:0000256" key="5">
    <source>
        <dbReference type="ARBA" id="ARBA00023273"/>
    </source>
</evidence>
<feature type="domain" description="HYDIN/VesB/CFA65-like Ig-like" evidence="8">
    <location>
        <begin position="4318"/>
        <end position="4412"/>
    </location>
</feature>
<proteinExistence type="predicted"/>
<dbReference type="NCBIfam" id="NF012200">
    <property type="entry name" value="choice_anch_D"/>
    <property type="match status" value="1"/>
</dbReference>
<evidence type="ECO:0000256" key="6">
    <source>
        <dbReference type="SAM" id="MobiDB-lite"/>
    </source>
</evidence>
<organism evidence="9 10">
    <name type="scientific">Oopsacas minuta</name>
    <dbReference type="NCBI Taxonomy" id="111878"/>
    <lineage>
        <taxon>Eukaryota</taxon>
        <taxon>Metazoa</taxon>
        <taxon>Porifera</taxon>
        <taxon>Hexactinellida</taxon>
        <taxon>Hexasterophora</taxon>
        <taxon>Lyssacinosida</taxon>
        <taxon>Leucopsacidae</taxon>
        <taxon>Oopsacas</taxon>
    </lineage>
</organism>
<evidence type="ECO:0000259" key="8">
    <source>
        <dbReference type="Pfam" id="PF22544"/>
    </source>
</evidence>
<dbReference type="Gene3D" id="2.60.40.10">
    <property type="entry name" value="Immunoglobulins"/>
    <property type="match status" value="23"/>
</dbReference>
<feature type="domain" description="HYDIN/VesB/CFA65-like Ig-like" evidence="8">
    <location>
        <begin position="444"/>
        <end position="547"/>
    </location>
</feature>
<feature type="region of interest" description="Disordered" evidence="6">
    <location>
        <begin position="2993"/>
        <end position="3034"/>
    </location>
</feature>
<reference evidence="9 10" key="1">
    <citation type="journal article" date="2023" name="BMC Biol.">
        <title>The compact genome of the sponge Oopsacas minuta (Hexactinellida) is lacking key metazoan core genes.</title>
        <authorList>
            <person name="Santini S."/>
            <person name="Schenkelaars Q."/>
            <person name="Jourda C."/>
            <person name="Duchesne M."/>
            <person name="Belahbib H."/>
            <person name="Rocher C."/>
            <person name="Selva M."/>
            <person name="Riesgo A."/>
            <person name="Vervoort M."/>
            <person name="Leys S.P."/>
            <person name="Kodjabachian L."/>
            <person name="Le Bivic A."/>
            <person name="Borchiellini C."/>
            <person name="Claverie J.M."/>
            <person name="Renard E."/>
        </authorList>
    </citation>
    <scope>NUCLEOTIDE SEQUENCE [LARGE SCALE GENOMIC DNA]</scope>
    <source>
        <strain evidence="9">SPO-2</strain>
    </source>
</reference>
<dbReference type="GO" id="GO:0003341">
    <property type="term" value="P:cilium movement"/>
    <property type="evidence" value="ECO:0007669"/>
    <property type="project" value="TreeGrafter"/>
</dbReference>